<dbReference type="EMBL" id="BARV01007057">
    <property type="protein sequence ID" value="GAI03277.1"/>
    <property type="molecule type" value="Genomic_DNA"/>
</dbReference>
<sequence>RKAINIIIPERFETIKHEDIKNIKNNFGIYNDVVQKIKYVDTVDIFPFEIVIPYIYNLNWNPRPIFQSYTVYNEQLNKINASHFEGEKSPTKVIYSLYSIDGRYPIFDEPLVFQNLLKNYKFTYTNSSGIGLLEKKKVVTDYEIKEIKKIVSNFNKKIPIPQEDDGYVFCKINIKPNIFGRIKNFFYKGGYIGINFYLDEPNEGPIWYRILRENGKLGFFVSSYIRNIDELKDVFNAQYNGKKINNIKYIELTTNDNYSYNKNFQVEFYKILYP</sequence>
<reference evidence="1" key="1">
    <citation type="journal article" date="2014" name="Front. Microbiol.">
        <title>High frequency of phylogenetically diverse reductive dehalogenase-homologous genes in deep subseafloor sedimentary metagenomes.</title>
        <authorList>
            <person name="Kawai M."/>
            <person name="Futagami T."/>
            <person name="Toyoda A."/>
            <person name="Takaki Y."/>
            <person name="Nishi S."/>
            <person name="Hori S."/>
            <person name="Arai W."/>
            <person name="Tsubouchi T."/>
            <person name="Morono Y."/>
            <person name="Uchiyama I."/>
            <person name="Ito T."/>
            <person name="Fujiyama A."/>
            <person name="Inagaki F."/>
            <person name="Takami H."/>
        </authorList>
    </citation>
    <scope>NUCLEOTIDE SEQUENCE</scope>
    <source>
        <strain evidence="1">Expedition CK06-06</strain>
    </source>
</reference>
<evidence type="ECO:0000313" key="1">
    <source>
        <dbReference type="EMBL" id="GAI03277.1"/>
    </source>
</evidence>
<proteinExistence type="predicted"/>
<gene>
    <name evidence="1" type="ORF">S06H3_14429</name>
</gene>
<comment type="caution">
    <text evidence="1">The sequence shown here is derived from an EMBL/GenBank/DDBJ whole genome shotgun (WGS) entry which is preliminary data.</text>
</comment>
<name>X1K8B6_9ZZZZ</name>
<accession>X1K8B6</accession>
<protein>
    <submittedName>
        <fullName evidence="1">Uncharacterized protein</fullName>
    </submittedName>
</protein>
<organism evidence="1">
    <name type="scientific">marine sediment metagenome</name>
    <dbReference type="NCBI Taxonomy" id="412755"/>
    <lineage>
        <taxon>unclassified sequences</taxon>
        <taxon>metagenomes</taxon>
        <taxon>ecological metagenomes</taxon>
    </lineage>
</organism>
<dbReference type="AlphaFoldDB" id="X1K8B6"/>
<feature type="non-terminal residue" evidence="1">
    <location>
        <position position="1"/>
    </location>
</feature>